<evidence type="ECO:0000313" key="2">
    <source>
        <dbReference type="EMBL" id="KAJ8652723.1"/>
    </source>
</evidence>
<name>A0AAD7UT91_9FUNG</name>
<evidence type="ECO:0000256" key="1">
    <source>
        <dbReference type="SAM" id="Phobius"/>
    </source>
</evidence>
<dbReference type="Proteomes" id="UP001234581">
    <property type="component" value="Unassembled WGS sequence"/>
</dbReference>
<dbReference type="AlphaFoldDB" id="A0AAD7UT91"/>
<keyword evidence="1" id="KW-0472">Membrane</keyword>
<reference evidence="2 3" key="1">
    <citation type="submission" date="2023-03" db="EMBL/GenBank/DDBJ databases">
        <title>Genome sequence of Lichtheimia ornata CBS 291.66.</title>
        <authorList>
            <person name="Mohabir J.T."/>
            <person name="Shea T.P."/>
            <person name="Kurbessoian T."/>
            <person name="Berby B."/>
            <person name="Fontaine J."/>
            <person name="Livny J."/>
            <person name="Gnirke A."/>
            <person name="Stajich J.E."/>
            <person name="Cuomo C.A."/>
        </authorList>
    </citation>
    <scope>NUCLEOTIDE SEQUENCE [LARGE SCALE GENOMIC DNA]</scope>
    <source>
        <strain evidence="2">CBS 291.66</strain>
    </source>
</reference>
<dbReference type="EMBL" id="JARTCD010000095">
    <property type="protein sequence ID" value="KAJ8652723.1"/>
    <property type="molecule type" value="Genomic_DNA"/>
</dbReference>
<organism evidence="2 3">
    <name type="scientific">Lichtheimia ornata</name>
    <dbReference type="NCBI Taxonomy" id="688661"/>
    <lineage>
        <taxon>Eukaryota</taxon>
        <taxon>Fungi</taxon>
        <taxon>Fungi incertae sedis</taxon>
        <taxon>Mucoromycota</taxon>
        <taxon>Mucoromycotina</taxon>
        <taxon>Mucoromycetes</taxon>
        <taxon>Mucorales</taxon>
        <taxon>Lichtheimiaceae</taxon>
        <taxon>Lichtheimia</taxon>
    </lineage>
</organism>
<keyword evidence="1" id="KW-1133">Transmembrane helix</keyword>
<evidence type="ECO:0000313" key="3">
    <source>
        <dbReference type="Proteomes" id="UP001234581"/>
    </source>
</evidence>
<comment type="caution">
    <text evidence="2">The sequence shown here is derived from an EMBL/GenBank/DDBJ whole genome shotgun (WGS) entry which is preliminary data.</text>
</comment>
<protein>
    <submittedName>
        <fullName evidence="2">Uncharacterized protein</fullName>
    </submittedName>
</protein>
<dbReference type="RefSeq" id="XP_058337637.1">
    <property type="nucleotide sequence ID" value="XM_058491569.1"/>
</dbReference>
<sequence length="105" mass="11941">MGEPVVNGDSFNYNKHARNLPMFQTSIPVQQVRPIAAALLLLKFDIVVLKLVCRLLFSRLQDLMEASRVFISKLSTTTLYTASFGYVGKKMRLDWVSLDLTLCSW</sequence>
<feature type="transmembrane region" description="Helical" evidence="1">
    <location>
        <begin position="35"/>
        <end position="57"/>
    </location>
</feature>
<proteinExistence type="predicted"/>
<keyword evidence="1" id="KW-0812">Transmembrane</keyword>
<dbReference type="GeneID" id="83219005"/>
<keyword evidence="3" id="KW-1185">Reference proteome</keyword>
<gene>
    <name evidence="2" type="ORF">O0I10_011605</name>
</gene>
<feature type="transmembrane region" description="Helical" evidence="1">
    <location>
        <begin position="69"/>
        <end position="88"/>
    </location>
</feature>
<accession>A0AAD7UT91</accession>